<dbReference type="AlphaFoldDB" id="A0A084W4Y6"/>
<reference evidence="3" key="2">
    <citation type="submission" date="2020-05" db="UniProtKB">
        <authorList>
            <consortium name="EnsemblMetazoa"/>
        </authorList>
    </citation>
    <scope>IDENTIFICATION</scope>
</reference>
<proteinExistence type="predicted"/>
<keyword evidence="1 2" id="KW-0812">Transmembrane</keyword>
<gene>
    <name evidence="2" type="ORF">ZHAS_00013291</name>
</gene>
<dbReference type="EMBL" id="KE525302">
    <property type="protein sequence ID" value="KFB45280.1"/>
    <property type="molecule type" value="Genomic_DNA"/>
</dbReference>
<dbReference type="EMBL" id="ATLV01020424">
    <property type="status" value="NOT_ANNOTATED_CDS"/>
    <property type="molecule type" value="Genomic_DNA"/>
</dbReference>
<evidence type="ECO:0000313" key="2">
    <source>
        <dbReference type="EMBL" id="KFB45280.1"/>
    </source>
</evidence>
<name>A0A084W4Y6_ANOSI</name>
<evidence type="ECO:0000256" key="1">
    <source>
        <dbReference type="SAM" id="Phobius"/>
    </source>
</evidence>
<evidence type="ECO:0000313" key="4">
    <source>
        <dbReference type="Proteomes" id="UP000030765"/>
    </source>
</evidence>
<accession>A0A084W4Y6</accession>
<feature type="transmembrane region" description="Helical" evidence="1">
    <location>
        <begin position="20"/>
        <end position="40"/>
    </location>
</feature>
<sequence>MGHFILGVHSSGAVGVRSVLPLRSTAGGVIIVIIVIVAASTDPPKSALEKPNPRSNVDAVCANEFGRYHPRYRSLSVSLLRSVGSERRLFRKQPRTVLKQKS</sequence>
<keyword evidence="1" id="KW-0472">Membrane</keyword>
<keyword evidence="1" id="KW-1133">Transmembrane helix</keyword>
<dbReference type="Proteomes" id="UP000030765">
    <property type="component" value="Unassembled WGS sequence"/>
</dbReference>
<dbReference type="EnsemblMetazoa" id="ASIC013291-RA">
    <property type="protein sequence ID" value="ASIC013291-PA"/>
    <property type="gene ID" value="ASIC013291"/>
</dbReference>
<dbReference type="VEuPathDB" id="VectorBase:ASIC013291"/>
<organism evidence="2">
    <name type="scientific">Anopheles sinensis</name>
    <name type="common">Mosquito</name>
    <dbReference type="NCBI Taxonomy" id="74873"/>
    <lineage>
        <taxon>Eukaryota</taxon>
        <taxon>Metazoa</taxon>
        <taxon>Ecdysozoa</taxon>
        <taxon>Arthropoda</taxon>
        <taxon>Hexapoda</taxon>
        <taxon>Insecta</taxon>
        <taxon>Pterygota</taxon>
        <taxon>Neoptera</taxon>
        <taxon>Endopterygota</taxon>
        <taxon>Diptera</taxon>
        <taxon>Nematocera</taxon>
        <taxon>Culicoidea</taxon>
        <taxon>Culicidae</taxon>
        <taxon>Anophelinae</taxon>
        <taxon>Anopheles</taxon>
    </lineage>
</organism>
<evidence type="ECO:0000313" key="3">
    <source>
        <dbReference type="EnsemblMetazoa" id="ASIC013291-PA"/>
    </source>
</evidence>
<reference evidence="2 4" key="1">
    <citation type="journal article" date="2014" name="BMC Genomics">
        <title>Genome sequence of Anopheles sinensis provides insight into genetics basis of mosquito competence for malaria parasites.</title>
        <authorList>
            <person name="Zhou D."/>
            <person name="Zhang D."/>
            <person name="Ding G."/>
            <person name="Shi L."/>
            <person name="Hou Q."/>
            <person name="Ye Y."/>
            <person name="Xu Y."/>
            <person name="Zhou H."/>
            <person name="Xiong C."/>
            <person name="Li S."/>
            <person name="Yu J."/>
            <person name="Hong S."/>
            <person name="Yu X."/>
            <person name="Zou P."/>
            <person name="Chen C."/>
            <person name="Chang X."/>
            <person name="Wang W."/>
            <person name="Lv Y."/>
            <person name="Sun Y."/>
            <person name="Ma L."/>
            <person name="Shen B."/>
            <person name="Zhu C."/>
        </authorList>
    </citation>
    <scope>NUCLEOTIDE SEQUENCE [LARGE SCALE GENOMIC DNA]</scope>
</reference>
<keyword evidence="4" id="KW-1185">Reference proteome</keyword>
<protein>
    <submittedName>
        <fullName evidence="2 3">RING finger and transmembrane domain-containing protein 1-like protein</fullName>
    </submittedName>
</protein>